<feature type="region of interest" description="Disordered" evidence="1">
    <location>
        <begin position="201"/>
        <end position="222"/>
    </location>
</feature>
<dbReference type="EMBL" id="AMZH03004037">
    <property type="protein sequence ID" value="RRT70390.1"/>
    <property type="molecule type" value="Genomic_DNA"/>
</dbReference>
<feature type="compositionally biased region" description="Basic and acidic residues" evidence="1">
    <location>
        <begin position="481"/>
        <end position="493"/>
    </location>
</feature>
<dbReference type="AlphaFoldDB" id="A0A427A2C0"/>
<gene>
    <name evidence="2" type="ORF">B296_00011781</name>
</gene>
<comment type="caution">
    <text evidence="2">The sequence shown here is derived from an EMBL/GenBank/DDBJ whole genome shotgun (WGS) entry which is preliminary data.</text>
</comment>
<evidence type="ECO:0008006" key="4">
    <source>
        <dbReference type="Google" id="ProtNLM"/>
    </source>
</evidence>
<reference evidence="2 3" key="1">
    <citation type="journal article" date="2014" name="Agronomy (Basel)">
        <title>A Draft Genome Sequence for Ensete ventricosum, the Drought-Tolerant Tree Against Hunger.</title>
        <authorList>
            <person name="Harrison J."/>
            <person name="Moore K.A."/>
            <person name="Paszkiewicz K."/>
            <person name="Jones T."/>
            <person name="Grant M."/>
            <person name="Ambacheew D."/>
            <person name="Muzemil S."/>
            <person name="Studholme D.J."/>
        </authorList>
    </citation>
    <scope>NUCLEOTIDE SEQUENCE [LARGE SCALE GENOMIC DNA]</scope>
</reference>
<dbReference type="PANTHER" id="PTHR33223:SF10">
    <property type="entry name" value="AMINOTRANSFERASE-LIKE PLANT MOBILE DOMAIN-CONTAINING PROTEIN"/>
    <property type="match status" value="1"/>
</dbReference>
<dbReference type="PANTHER" id="PTHR33223">
    <property type="entry name" value="CCHC-TYPE DOMAIN-CONTAINING PROTEIN"/>
    <property type="match status" value="1"/>
</dbReference>
<feature type="region of interest" description="Disordered" evidence="1">
    <location>
        <begin position="29"/>
        <end position="113"/>
    </location>
</feature>
<evidence type="ECO:0000313" key="3">
    <source>
        <dbReference type="Proteomes" id="UP000287651"/>
    </source>
</evidence>
<sequence>MTYNTHYKSSCTSTGQRDRKIDHYTNLTVGGVTSGTYSTRPPCRSLCPTRAEVPPPDPNSTTPTADLRGRTRGIRPSGRAPTPSQDDRGQARAQGPEPAVLTQRTRRQAESIGQAPNLTLTFLALEGGPMLQERLFGNSGADHHPEPNHPQPTEEATVAVPTLNRFWRIMTDPGFPSPTSNPTPFVVTTEAFLDLTSQKEVLKSRGEDGESSTGSSPFTPEIQAKPLPATFRLPALEPYDGSGDSTEHIVAFCTQMALYDTSDALMCQGIQYLHRSLAIQAFLTGLRPSRFFWSLIERPPTTMPEMLQRAHQYVAAEMLVACKREETKCPRGEQSRGYLTPSPKRREDRSSMLLAKPPHSPQFNSNRDLFHIRERGLLKAPNPMKSHPERRDKRRYCCFHREYEYDTEECHDLQYQIEDLIRRGHLRRYVREQSSLPDGRPPRDSSPRPKGPVEKQIDVIFDGPASGGNSSSTRKAYARSEVGKRLLHDEDLD</sequence>
<feature type="compositionally biased region" description="Low complexity" evidence="1">
    <location>
        <begin position="29"/>
        <end position="39"/>
    </location>
</feature>
<protein>
    <recommendedName>
        <fullName evidence="4">Retrotransposon gag domain-containing protein</fullName>
    </recommendedName>
</protein>
<feature type="region of interest" description="Disordered" evidence="1">
    <location>
        <begin position="133"/>
        <end position="155"/>
    </location>
</feature>
<feature type="region of interest" description="Disordered" evidence="1">
    <location>
        <begin position="431"/>
        <end position="493"/>
    </location>
</feature>
<name>A0A427A2C0_ENSVE</name>
<organism evidence="2 3">
    <name type="scientific">Ensete ventricosum</name>
    <name type="common">Abyssinian banana</name>
    <name type="synonym">Musa ensete</name>
    <dbReference type="NCBI Taxonomy" id="4639"/>
    <lineage>
        <taxon>Eukaryota</taxon>
        <taxon>Viridiplantae</taxon>
        <taxon>Streptophyta</taxon>
        <taxon>Embryophyta</taxon>
        <taxon>Tracheophyta</taxon>
        <taxon>Spermatophyta</taxon>
        <taxon>Magnoliopsida</taxon>
        <taxon>Liliopsida</taxon>
        <taxon>Zingiberales</taxon>
        <taxon>Musaceae</taxon>
        <taxon>Ensete</taxon>
    </lineage>
</organism>
<accession>A0A427A2C0</accession>
<proteinExistence type="predicted"/>
<evidence type="ECO:0000313" key="2">
    <source>
        <dbReference type="EMBL" id="RRT70390.1"/>
    </source>
</evidence>
<feature type="non-terminal residue" evidence="2">
    <location>
        <position position="493"/>
    </location>
</feature>
<evidence type="ECO:0000256" key="1">
    <source>
        <dbReference type="SAM" id="MobiDB-lite"/>
    </source>
</evidence>
<dbReference type="Proteomes" id="UP000287651">
    <property type="component" value="Unassembled WGS sequence"/>
</dbReference>
<feature type="compositionally biased region" description="Basic and acidic residues" evidence="1">
    <location>
        <begin position="440"/>
        <end position="457"/>
    </location>
</feature>